<feature type="transmembrane region" description="Helical" evidence="1">
    <location>
        <begin position="15"/>
        <end position="36"/>
    </location>
</feature>
<keyword evidence="1" id="KW-1133">Transmembrane helix</keyword>
<dbReference type="AlphaFoldDB" id="A0A2M7BSM3"/>
<keyword evidence="1" id="KW-0472">Membrane</keyword>
<reference evidence="3" key="1">
    <citation type="submission" date="2017-09" db="EMBL/GenBank/DDBJ databases">
        <title>Depth-based differentiation of microbial function through sediment-hosted aquifers and enrichment of novel symbionts in the deep terrestrial subsurface.</title>
        <authorList>
            <person name="Probst A.J."/>
            <person name="Ladd B."/>
            <person name="Jarett J.K."/>
            <person name="Geller-Mcgrath D.E."/>
            <person name="Sieber C.M.K."/>
            <person name="Emerson J.B."/>
            <person name="Anantharaman K."/>
            <person name="Thomas B.C."/>
            <person name="Malmstrom R."/>
            <person name="Stieglmeier M."/>
            <person name="Klingl A."/>
            <person name="Woyke T."/>
            <person name="Ryan C.M."/>
            <person name="Banfield J.F."/>
        </authorList>
    </citation>
    <scope>NUCLEOTIDE SEQUENCE [LARGE SCALE GENOMIC DNA]</scope>
</reference>
<evidence type="ECO:0000256" key="1">
    <source>
        <dbReference type="SAM" id="Phobius"/>
    </source>
</evidence>
<feature type="non-terminal residue" evidence="2">
    <location>
        <position position="491"/>
    </location>
</feature>
<protein>
    <submittedName>
        <fullName evidence="2">Uncharacterized protein</fullName>
    </submittedName>
</protein>
<organism evidence="2 3">
    <name type="scientific">Candidatus Roizmanbacteria bacterium CG03_land_8_20_14_0_80_39_12</name>
    <dbReference type="NCBI Taxonomy" id="1974847"/>
    <lineage>
        <taxon>Bacteria</taxon>
        <taxon>Candidatus Roizmaniibacteriota</taxon>
    </lineage>
</organism>
<sequence length="491" mass="52998">MKFGEIRSTINMKQVLKIAGIALVALGVSVGLWLYLNGYLTKSKASTTDAKLSFSETTKKAKGGETVKVGLLVTTETGMSGVDITFETTGTNLNFLYAQSTSQLPVGFDERVLTENMTTTQTAQGTKVLRRMMLVSKKPAAQLPKSIVIPLYFAVINNGQTTAKSSISVNLSSSQVSGPAVPGNLFTLLGNRKPLDFTVEVDDARAAAATNLFCDSICGTATILKWTDSANEDGYTILKDGQQLAKLGENTQAYPHTWCGDFNTHTYAVIAYNVRGSVSTTEPSIKCACQRCPTPAPPTPTPVQPTNSSDLIFRLQFPDVDSTVSQLADVKITILGDGGERVCLDDTDCAFTVPFTRMGTSNYFSSPQLQYNLNKTIPYSLVVKHPHTVRRTYKHVFLKWRHVLTCLGNASESGCGELVSEIDKKPMYSGDMQGLDITAEGYNIIDSKDLTAVGAVADSQKVSNIKSSEGDMNFDGSTDVKDYGIVARNLG</sequence>
<accession>A0A2M7BSM3</accession>
<name>A0A2M7BSM3_9BACT</name>
<evidence type="ECO:0000313" key="2">
    <source>
        <dbReference type="EMBL" id="PIV08467.1"/>
    </source>
</evidence>
<dbReference type="EMBL" id="PEVA01000112">
    <property type="protein sequence ID" value="PIV08467.1"/>
    <property type="molecule type" value="Genomic_DNA"/>
</dbReference>
<evidence type="ECO:0000313" key="3">
    <source>
        <dbReference type="Proteomes" id="UP000230119"/>
    </source>
</evidence>
<gene>
    <name evidence="2" type="ORF">COS52_02540</name>
</gene>
<proteinExistence type="predicted"/>
<dbReference type="Proteomes" id="UP000230119">
    <property type="component" value="Unassembled WGS sequence"/>
</dbReference>
<comment type="caution">
    <text evidence="2">The sequence shown here is derived from an EMBL/GenBank/DDBJ whole genome shotgun (WGS) entry which is preliminary data.</text>
</comment>
<keyword evidence="1" id="KW-0812">Transmembrane</keyword>